<feature type="transmembrane region" description="Helical" evidence="4">
    <location>
        <begin position="332"/>
        <end position="353"/>
    </location>
</feature>
<dbReference type="Proteomes" id="UP000239209">
    <property type="component" value="Unassembled WGS sequence"/>
</dbReference>
<dbReference type="AlphaFoldDB" id="A0A2T0SEL2"/>
<evidence type="ECO:0000256" key="4">
    <source>
        <dbReference type="SAM" id="Phobius"/>
    </source>
</evidence>
<organism evidence="5 6">
    <name type="scientific">Pseudosporangium ferrugineum</name>
    <dbReference type="NCBI Taxonomy" id="439699"/>
    <lineage>
        <taxon>Bacteria</taxon>
        <taxon>Bacillati</taxon>
        <taxon>Actinomycetota</taxon>
        <taxon>Actinomycetes</taxon>
        <taxon>Micromonosporales</taxon>
        <taxon>Micromonosporaceae</taxon>
        <taxon>Pseudosporangium</taxon>
    </lineage>
</organism>
<dbReference type="InterPro" id="IPR052384">
    <property type="entry name" value="TMTC_O-mannosyltransferase"/>
</dbReference>
<dbReference type="SUPFAM" id="SSF48452">
    <property type="entry name" value="TPR-like"/>
    <property type="match status" value="1"/>
</dbReference>
<dbReference type="Gene3D" id="1.25.40.10">
    <property type="entry name" value="Tetratricopeptide repeat domain"/>
    <property type="match status" value="2"/>
</dbReference>
<evidence type="ECO:0000256" key="2">
    <source>
        <dbReference type="ARBA" id="ARBA00022803"/>
    </source>
</evidence>
<feature type="transmembrane region" description="Helical" evidence="4">
    <location>
        <begin position="227"/>
        <end position="251"/>
    </location>
</feature>
<evidence type="ECO:0000313" key="5">
    <source>
        <dbReference type="EMBL" id="PRY31858.1"/>
    </source>
</evidence>
<dbReference type="OrthoDB" id="3382870at2"/>
<accession>A0A2T0SEL2</accession>
<keyword evidence="4" id="KW-0472">Membrane</keyword>
<dbReference type="GO" id="GO:0000030">
    <property type="term" value="F:mannosyltransferase activity"/>
    <property type="evidence" value="ECO:0007669"/>
    <property type="project" value="TreeGrafter"/>
</dbReference>
<dbReference type="InterPro" id="IPR019734">
    <property type="entry name" value="TPR_rpt"/>
</dbReference>
<proteinExistence type="predicted"/>
<dbReference type="InterPro" id="IPR013105">
    <property type="entry name" value="TPR_2"/>
</dbReference>
<evidence type="ECO:0000256" key="1">
    <source>
        <dbReference type="ARBA" id="ARBA00022737"/>
    </source>
</evidence>
<dbReference type="GO" id="GO:0035269">
    <property type="term" value="P:protein O-linked glycosylation via mannose"/>
    <property type="evidence" value="ECO:0007669"/>
    <property type="project" value="TreeGrafter"/>
</dbReference>
<dbReference type="PANTHER" id="PTHR44216:SF3">
    <property type="entry name" value="PROTEIN O-MANNOSYL-TRANSFERASE TMTC2"/>
    <property type="match status" value="1"/>
</dbReference>
<dbReference type="Pfam" id="PF07719">
    <property type="entry name" value="TPR_2"/>
    <property type="match status" value="1"/>
</dbReference>
<dbReference type="RefSeq" id="WP_106125101.1">
    <property type="nucleotide sequence ID" value="NZ_PVZG01000002.1"/>
</dbReference>
<comment type="caution">
    <text evidence="5">The sequence shown here is derived from an EMBL/GenBank/DDBJ whole genome shotgun (WGS) entry which is preliminary data.</text>
</comment>
<reference evidence="5 6" key="1">
    <citation type="submission" date="2018-03" db="EMBL/GenBank/DDBJ databases">
        <title>Genomic Encyclopedia of Archaeal and Bacterial Type Strains, Phase II (KMG-II): from individual species to whole genera.</title>
        <authorList>
            <person name="Goeker M."/>
        </authorList>
    </citation>
    <scope>NUCLEOTIDE SEQUENCE [LARGE SCALE GENOMIC DNA]</scope>
    <source>
        <strain evidence="5 6">DSM 45348</strain>
    </source>
</reference>
<gene>
    <name evidence="5" type="ORF">CLV70_10269</name>
</gene>
<dbReference type="Pfam" id="PF14559">
    <property type="entry name" value="TPR_19"/>
    <property type="match status" value="1"/>
</dbReference>
<dbReference type="PANTHER" id="PTHR44216">
    <property type="entry name" value="PROTEIN O-MANNOSYL-TRANSFERASE TMTC2"/>
    <property type="match status" value="1"/>
</dbReference>
<name>A0A2T0SEL2_9ACTN</name>
<dbReference type="SMART" id="SM00028">
    <property type="entry name" value="TPR"/>
    <property type="match status" value="4"/>
</dbReference>
<keyword evidence="4" id="KW-0812">Transmembrane</keyword>
<keyword evidence="4" id="KW-1133">Transmembrane helix</keyword>
<sequence length="376" mass="39171">MTATTPPGELSVRANHLLQAGRPDEGARLVERQLAEDPDNLTALVVLAACRQAAGRYGEALDAAGRAATVAPEQPVAHRQAAAALLMLGRTGEAVRAARLARDLAPQDAHGEVALVYALLQAGGTANIVAALEAAGRARELAPEDPLVHVALGDAQRRTARFEAARTSYEQALALAPDDPMALYSLAEMDAGRGRALSASPGLAAVLGAAPADETVVRVATRSARGALWLVTDVASLLLVVASVAAGLLRARIDGPAGLAVGLLAAVAGIAGAAAFLRWRLRALSGPTRALIRQNLRRPTFALAVLRLLVTAVAALLFALDPDPAGKAGIKVFAMPATSLPFILLVLRARNWFAREVSWLLRRGWFGMARGRTTPS</sequence>
<dbReference type="InterPro" id="IPR011990">
    <property type="entry name" value="TPR-like_helical_dom_sf"/>
</dbReference>
<keyword evidence="2 3" id="KW-0802">TPR repeat</keyword>
<evidence type="ECO:0000313" key="6">
    <source>
        <dbReference type="Proteomes" id="UP000239209"/>
    </source>
</evidence>
<feature type="transmembrane region" description="Helical" evidence="4">
    <location>
        <begin position="257"/>
        <end position="279"/>
    </location>
</feature>
<keyword evidence="1" id="KW-0677">Repeat</keyword>
<evidence type="ECO:0000256" key="3">
    <source>
        <dbReference type="PROSITE-ProRule" id="PRU00339"/>
    </source>
</evidence>
<protein>
    <submittedName>
        <fullName evidence="5">Tetratricopeptide (TPR) repeat protein</fullName>
    </submittedName>
</protein>
<dbReference type="PROSITE" id="PS50005">
    <property type="entry name" value="TPR"/>
    <property type="match status" value="1"/>
</dbReference>
<keyword evidence="6" id="KW-1185">Reference proteome</keyword>
<dbReference type="EMBL" id="PVZG01000002">
    <property type="protein sequence ID" value="PRY31858.1"/>
    <property type="molecule type" value="Genomic_DNA"/>
</dbReference>
<feature type="transmembrane region" description="Helical" evidence="4">
    <location>
        <begin position="300"/>
        <end position="320"/>
    </location>
</feature>
<feature type="repeat" description="TPR" evidence="3">
    <location>
        <begin position="146"/>
        <end position="179"/>
    </location>
</feature>